<dbReference type="STRING" id="5888.A0DVA0"/>
<dbReference type="InterPro" id="IPR011701">
    <property type="entry name" value="MFS"/>
</dbReference>
<dbReference type="HOGENOM" id="CLU_024694_1_1_1"/>
<feature type="transmembrane region" description="Helical" evidence="25">
    <location>
        <begin position="87"/>
        <end position="106"/>
    </location>
</feature>
<dbReference type="OrthoDB" id="424834at2759"/>
<evidence type="ECO:0000256" key="8">
    <source>
        <dbReference type="ARBA" id="ARBA00044876"/>
    </source>
</evidence>
<evidence type="ECO:0000256" key="22">
    <source>
        <dbReference type="ARBA" id="ARBA00045018"/>
    </source>
</evidence>
<dbReference type="KEGG" id="ptm:GSPATT00020631001"/>
<evidence type="ECO:0000256" key="9">
    <source>
        <dbReference type="ARBA" id="ARBA00044878"/>
    </source>
</evidence>
<comment type="catalytic activity">
    <reaction evidence="8">
        <text>L-lysyl-L-alanine(out) = L-lysyl-L-alanine(in)</text>
        <dbReference type="Rhea" id="RHEA:79399"/>
        <dbReference type="ChEBI" id="CHEBI:229954"/>
    </reaction>
</comment>
<evidence type="ECO:0000313" key="28">
    <source>
        <dbReference type="Proteomes" id="UP000000600"/>
    </source>
</evidence>
<evidence type="ECO:0000256" key="19">
    <source>
        <dbReference type="ARBA" id="ARBA00044919"/>
    </source>
</evidence>
<dbReference type="Pfam" id="PF07690">
    <property type="entry name" value="MFS_1"/>
    <property type="match status" value="1"/>
</dbReference>
<keyword evidence="4 25" id="KW-0812">Transmembrane</keyword>
<evidence type="ECO:0000256" key="1">
    <source>
        <dbReference type="ARBA" id="ARBA00004155"/>
    </source>
</evidence>
<evidence type="ECO:0000256" key="16">
    <source>
        <dbReference type="ARBA" id="ARBA00044900"/>
    </source>
</evidence>
<dbReference type="InterPro" id="IPR036259">
    <property type="entry name" value="MFS_trans_sf"/>
</dbReference>
<name>A0DVA0_PARTE</name>
<comment type="similarity">
    <text evidence="2">Belongs to the major facilitator superfamily.</text>
</comment>
<evidence type="ECO:0000259" key="26">
    <source>
        <dbReference type="PROSITE" id="PS50850"/>
    </source>
</evidence>
<keyword evidence="28" id="KW-1185">Reference proteome</keyword>
<dbReference type="EMBL" id="CT868596">
    <property type="protein sequence ID" value="CAK86967.1"/>
    <property type="molecule type" value="Genomic_DNA"/>
</dbReference>
<comment type="catalytic activity">
    <reaction evidence="10">
        <text>L-alpha-aminoacyl-L-arginine(out) = L-alpha-aminoacyl-L-arginine(in)</text>
        <dbReference type="Rhea" id="RHEA:79367"/>
        <dbReference type="ChEBI" id="CHEBI:229968"/>
    </reaction>
</comment>
<evidence type="ECO:0000256" key="2">
    <source>
        <dbReference type="ARBA" id="ARBA00008335"/>
    </source>
</evidence>
<evidence type="ECO:0000256" key="13">
    <source>
        <dbReference type="ARBA" id="ARBA00044893"/>
    </source>
</evidence>
<feature type="transmembrane region" description="Helical" evidence="25">
    <location>
        <begin position="294"/>
        <end position="316"/>
    </location>
</feature>
<protein>
    <recommendedName>
        <fullName evidence="21">Lysosomal dipeptide transporter MFSD1</fullName>
    </recommendedName>
    <alternativeName>
        <fullName evidence="22">Major facilitator superfamily domain-containing protein 1</fullName>
    </alternativeName>
</protein>
<feature type="transmembrane region" description="Helical" evidence="25">
    <location>
        <begin position="424"/>
        <end position="443"/>
    </location>
</feature>
<feature type="domain" description="Major facilitator superfamily (MFS) profile" evidence="26">
    <location>
        <begin position="18"/>
        <end position="445"/>
    </location>
</feature>
<dbReference type="SUPFAM" id="SSF103473">
    <property type="entry name" value="MFS general substrate transporter"/>
    <property type="match status" value="1"/>
</dbReference>
<evidence type="ECO:0000256" key="21">
    <source>
        <dbReference type="ARBA" id="ARBA00044985"/>
    </source>
</evidence>
<proteinExistence type="inferred from homology"/>
<evidence type="ECO:0000256" key="7">
    <source>
        <dbReference type="ARBA" id="ARBA00023228"/>
    </source>
</evidence>
<keyword evidence="3" id="KW-0813">Transport</keyword>
<feature type="transmembrane region" description="Helical" evidence="25">
    <location>
        <begin position="256"/>
        <end position="274"/>
    </location>
</feature>
<evidence type="ECO:0000256" key="5">
    <source>
        <dbReference type="ARBA" id="ARBA00022989"/>
    </source>
</evidence>
<comment type="catalytic activity">
    <reaction evidence="13">
        <text>L-alpha-aminoacyl-L-lysine(out) = L-alpha-aminoacyl-L-lysine(in)</text>
        <dbReference type="Rhea" id="RHEA:79383"/>
        <dbReference type="ChEBI" id="CHEBI:229966"/>
    </reaction>
</comment>
<evidence type="ECO:0000256" key="17">
    <source>
        <dbReference type="ARBA" id="ARBA00044903"/>
    </source>
</evidence>
<comment type="catalytic activity">
    <reaction evidence="16">
        <text>L-lysyl-L-lysine(out) = L-lysyl-L-lysine(in)</text>
        <dbReference type="Rhea" id="RHEA:79403"/>
        <dbReference type="ChEBI" id="CHEBI:229956"/>
    </reaction>
</comment>
<evidence type="ECO:0000256" key="20">
    <source>
        <dbReference type="ARBA" id="ARBA00044924"/>
    </source>
</evidence>
<dbReference type="Gene3D" id="1.20.1250.20">
    <property type="entry name" value="MFS general substrate transporter like domains"/>
    <property type="match status" value="2"/>
</dbReference>
<comment type="catalytic activity">
    <reaction evidence="18">
        <text>L-histidyl-L-alpha-amino acid(out) = L-histidyl-L-alpha-amino acid(in)</text>
        <dbReference type="Rhea" id="RHEA:79379"/>
        <dbReference type="ChEBI" id="CHEBI:229964"/>
    </reaction>
</comment>
<dbReference type="AlphaFoldDB" id="A0DVA0"/>
<organism evidence="27 28">
    <name type="scientific">Paramecium tetraurelia</name>
    <dbReference type="NCBI Taxonomy" id="5888"/>
    <lineage>
        <taxon>Eukaryota</taxon>
        <taxon>Sar</taxon>
        <taxon>Alveolata</taxon>
        <taxon>Ciliophora</taxon>
        <taxon>Intramacronucleata</taxon>
        <taxon>Oligohymenophorea</taxon>
        <taxon>Peniculida</taxon>
        <taxon>Parameciidae</taxon>
        <taxon>Paramecium</taxon>
    </lineage>
</organism>
<comment type="catalytic activity">
    <reaction evidence="14">
        <text>L-aspartyl-L-lysine(out) = L-aspartyl-L-lysine(in)</text>
        <dbReference type="Rhea" id="RHEA:79411"/>
        <dbReference type="ChEBI" id="CHEBI:229953"/>
    </reaction>
</comment>
<accession>A0DVA0</accession>
<comment type="catalytic activity">
    <reaction evidence="19">
        <text>L-alanyl-L-lysine(out) = L-alanyl-L-lysine(in)</text>
        <dbReference type="Rhea" id="RHEA:79415"/>
        <dbReference type="ChEBI" id="CHEBI:192470"/>
    </reaction>
</comment>
<evidence type="ECO:0000256" key="10">
    <source>
        <dbReference type="ARBA" id="ARBA00044881"/>
    </source>
</evidence>
<dbReference type="PANTHER" id="PTHR23512:SF3">
    <property type="entry name" value="MAJOR FACILITATOR SUPERFAMILY DOMAIN-CONTAINING PROTEIN 1"/>
    <property type="match status" value="1"/>
</dbReference>
<comment type="function">
    <text evidence="23">Lysosomal dipeptide uniporter that selectively exports lysine, arginine or histidine-containing dipeptides with a net positive charge from the lysosome lumen into the cytosol. Could play a role in a specific type of protein O-glycosylation indirectly regulating macrophages migration and tissue invasion. Also essential for liver homeostasis.</text>
</comment>
<feature type="transmembrane region" description="Helical" evidence="25">
    <location>
        <begin position="350"/>
        <end position="374"/>
    </location>
</feature>
<dbReference type="GO" id="GO:0005765">
    <property type="term" value="C:lysosomal membrane"/>
    <property type="evidence" value="ECO:0007669"/>
    <property type="project" value="UniProtKB-SubCell"/>
</dbReference>
<comment type="subunit">
    <text evidence="24">Homodimer. Interacts with lysosomal protein GLMP (via lumenal domain); the interaction starts while both proteins are still in the endoplasmic reticulum and is required for stabilization of MFSD1 in lysosomes but has no direct effect on its targeting to lysosomes or transporter activity.</text>
</comment>
<dbReference type="GeneID" id="5040149"/>
<dbReference type="RefSeq" id="XP_001454364.1">
    <property type="nucleotide sequence ID" value="XM_001454327.2"/>
</dbReference>
<comment type="catalytic activity">
    <reaction evidence="20">
        <text>L-lysyl-glycine(out) = L-lysyl-glycine(in)</text>
        <dbReference type="Rhea" id="RHEA:79407"/>
        <dbReference type="ChEBI" id="CHEBI:191202"/>
    </reaction>
</comment>
<dbReference type="InterPro" id="IPR052187">
    <property type="entry name" value="MFSD1"/>
</dbReference>
<dbReference type="eggNOG" id="KOG4686">
    <property type="taxonomic scope" value="Eukaryota"/>
</dbReference>
<evidence type="ECO:0000256" key="23">
    <source>
        <dbReference type="ARBA" id="ARBA00045709"/>
    </source>
</evidence>
<keyword evidence="5 25" id="KW-1133">Transmembrane helix</keyword>
<dbReference type="PANTHER" id="PTHR23512">
    <property type="entry name" value="MAJOR FACILITATOR SUPERFAMILY DOMAIN-CONTAINING PROTEIN 1"/>
    <property type="match status" value="1"/>
</dbReference>
<dbReference type="InterPro" id="IPR020846">
    <property type="entry name" value="MFS_dom"/>
</dbReference>
<comment type="catalytic activity">
    <reaction evidence="15">
        <text>L-arginyl-L-alpha-amino acid(out) = L-arginyl-L-alpha-amino acid(in)</text>
        <dbReference type="Rhea" id="RHEA:79371"/>
        <dbReference type="ChEBI" id="CHEBI:84315"/>
    </reaction>
</comment>
<evidence type="ECO:0000256" key="6">
    <source>
        <dbReference type="ARBA" id="ARBA00023136"/>
    </source>
</evidence>
<feature type="transmembrane region" description="Helical" evidence="25">
    <location>
        <begin position="177"/>
        <end position="201"/>
    </location>
</feature>
<feature type="transmembrane region" description="Helical" evidence="25">
    <location>
        <begin position="58"/>
        <end position="78"/>
    </location>
</feature>
<evidence type="ECO:0000256" key="4">
    <source>
        <dbReference type="ARBA" id="ARBA00022692"/>
    </source>
</evidence>
<reference evidence="27 28" key="1">
    <citation type="journal article" date="2006" name="Nature">
        <title>Global trends of whole-genome duplications revealed by the ciliate Paramecium tetraurelia.</title>
        <authorList>
            <consortium name="Genoscope"/>
            <person name="Aury J.-M."/>
            <person name="Jaillon O."/>
            <person name="Duret L."/>
            <person name="Noel B."/>
            <person name="Jubin C."/>
            <person name="Porcel B.M."/>
            <person name="Segurens B."/>
            <person name="Daubin V."/>
            <person name="Anthouard V."/>
            <person name="Aiach N."/>
            <person name="Arnaiz O."/>
            <person name="Billaut A."/>
            <person name="Beisson J."/>
            <person name="Blanc I."/>
            <person name="Bouhouche K."/>
            <person name="Camara F."/>
            <person name="Duharcourt S."/>
            <person name="Guigo R."/>
            <person name="Gogendeau D."/>
            <person name="Katinka M."/>
            <person name="Keller A.-M."/>
            <person name="Kissmehl R."/>
            <person name="Klotz C."/>
            <person name="Koll F."/>
            <person name="Le Moue A."/>
            <person name="Lepere C."/>
            <person name="Malinsky S."/>
            <person name="Nowacki M."/>
            <person name="Nowak J.K."/>
            <person name="Plattner H."/>
            <person name="Poulain J."/>
            <person name="Ruiz F."/>
            <person name="Serrano V."/>
            <person name="Zagulski M."/>
            <person name="Dessen P."/>
            <person name="Betermier M."/>
            <person name="Weissenbach J."/>
            <person name="Scarpelli C."/>
            <person name="Schachter V."/>
            <person name="Sperling L."/>
            <person name="Meyer E."/>
            <person name="Cohen J."/>
            <person name="Wincker P."/>
        </authorList>
    </citation>
    <scope>NUCLEOTIDE SEQUENCE [LARGE SCALE GENOMIC DNA]</scope>
    <source>
        <strain evidence="27 28">Stock d4-2</strain>
    </source>
</reference>
<gene>
    <name evidence="27" type="ORF">GSPATT00020631001</name>
</gene>
<dbReference type="GO" id="GO:0022857">
    <property type="term" value="F:transmembrane transporter activity"/>
    <property type="evidence" value="ECO:0007669"/>
    <property type="project" value="InterPro"/>
</dbReference>
<evidence type="ECO:0000256" key="12">
    <source>
        <dbReference type="ARBA" id="ARBA00044891"/>
    </source>
</evidence>
<evidence type="ECO:0000256" key="15">
    <source>
        <dbReference type="ARBA" id="ARBA00044899"/>
    </source>
</evidence>
<dbReference type="PROSITE" id="PS50850">
    <property type="entry name" value="MFS"/>
    <property type="match status" value="1"/>
</dbReference>
<comment type="catalytic activity">
    <reaction evidence="11">
        <text>L-alpha-aminoacyl-L-histidine(out) = L-alpha-aminoacyl-L-histidine(in)</text>
        <dbReference type="Rhea" id="RHEA:79375"/>
        <dbReference type="ChEBI" id="CHEBI:229967"/>
    </reaction>
</comment>
<feature type="transmembrane region" description="Helical" evidence="25">
    <location>
        <begin position="323"/>
        <end position="344"/>
    </location>
</feature>
<dbReference type="InParanoid" id="A0DVA0"/>
<comment type="catalytic activity">
    <reaction evidence="12">
        <text>L-lysyl-L-alpha-amino acid(out) = L-lysyl-L-alpha-amino acid(in)</text>
        <dbReference type="Rhea" id="RHEA:79387"/>
        <dbReference type="ChEBI" id="CHEBI:229965"/>
    </reaction>
</comment>
<evidence type="ECO:0000256" key="18">
    <source>
        <dbReference type="ARBA" id="ARBA00044912"/>
    </source>
</evidence>
<dbReference type="OMA" id="HRTWIAL"/>
<sequence length="482" mass="54864">MGDQDQKQDKQKIKTTRLIILILSALLLFGNNYSFDNPQALQSQIMEEVHISLTEFNYLYSFFSFPNILLTLIGGYLIDRIVGSRKSIIIFASLVTVSQTIIAFGGKYHSFHLMLFGRVFLGVSSENLIISQNVIITAWFKGHQLSTASGCIVTLPEIAAALNSYFSPMIYDYTGSITYPLFTSVFVCIFSLLCAILLLFFDKSRDSILQQEQQEKSSISGNDESHDTLNDSQQITQNTLHTERARLQEIREFPALYWYLTAICSLCLGIYISFMDDVSDYYQKKFQFKPVEAGKFITIPYIFSALLCPFIGYYIDKVGHRRFFLMITSFLFIIAQILFGSVHVASNEKWIAAIPLIIQGLAFTCYSCVMIPCVQYIVDQKYMGTAFGILGMFESIALCFFPIIAGKIVEFADDPQIGYKNMSLFYSILGLISLFLCITLYHYESSNKLDFIDPNNPLPEEIRKLNEYSMITEEKCSISEEK</sequence>
<feature type="transmembrane region" description="Helical" evidence="25">
    <location>
        <begin position="386"/>
        <end position="404"/>
    </location>
</feature>
<evidence type="ECO:0000313" key="27">
    <source>
        <dbReference type="EMBL" id="CAK86967.1"/>
    </source>
</evidence>
<comment type="catalytic activity">
    <reaction evidence="17">
        <text>L-arginyl-glycine(out) = L-arginyl-glycine(in)</text>
        <dbReference type="Rhea" id="RHEA:79391"/>
        <dbReference type="ChEBI" id="CHEBI:229955"/>
    </reaction>
</comment>
<evidence type="ECO:0000256" key="3">
    <source>
        <dbReference type="ARBA" id="ARBA00022448"/>
    </source>
</evidence>
<keyword evidence="6 25" id="KW-0472">Membrane</keyword>
<evidence type="ECO:0000256" key="11">
    <source>
        <dbReference type="ARBA" id="ARBA00044884"/>
    </source>
</evidence>
<evidence type="ECO:0000256" key="24">
    <source>
        <dbReference type="ARBA" id="ARBA00046376"/>
    </source>
</evidence>
<evidence type="ECO:0000256" key="25">
    <source>
        <dbReference type="SAM" id="Phobius"/>
    </source>
</evidence>
<dbReference type="Proteomes" id="UP000000600">
    <property type="component" value="Unassembled WGS sequence"/>
</dbReference>
<comment type="catalytic activity">
    <reaction evidence="9">
        <text>L-histidyl-glycine(out) = L-histidyl-glycine(in)</text>
        <dbReference type="Rhea" id="RHEA:79395"/>
        <dbReference type="ChEBI" id="CHEBI:229957"/>
    </reaction>
</comment>
<comment type="subcellular location">
    <subcellularLocation>
        <location evidence="1">Lysosome membrane</location>
        <topology evidence="1">Multi-pass membrane protein</topology>
    </subcellularLocation>
</comment>
<evidence type="ECO:0000256" key="14">
    <source>
        <dbReference type="ARBA" id="ARBA00044898"/>
    </source>
</evidence>
<keyword evidence="7" id="KW-0458">Lysosome</keyword>